<dbReference type="SUPFAM" id="SSF52540">
    <property type="entry name" value="P-loop containing nucleoside triphosphate hydrolases"/>
    <property type="match status" value="1"/>
</dbReference>
<comment type="caution">
    <text evidence="1">The sequence shown here is derived from an EMBL/GenBank/DDBJ whole genome shotgun (WGS) entry which is preliminary data.</text>
</comment>
<gene>
    <name evidence="1" type="ORF">OTI717_LOCUS40317</name>
</gene>
<dbReference type="InterPro" id="IPR052986">
    <property type="entry name" value="VLIG_GTPase"/>
</dbReference>
<dbReference type="InterPro" id="IPR027417">
    <property type="entry name" value="P-loop_NTPase"/>
</dbReference>
<dbReference type="PANTHER" id="PTHR14819:SF25">
    <property type="entry name" value="CHROMOSOME UNDETERMINED SCAFFOLD_52, WHOLE GENOME SHOTGUN SEQUENCE"/>
    <property type="match status" value="1"/>
</dbReference>
<dbReference type="Gene3D" id="3.40.50.300">
    <property type="entry name" value="P-loop containing nucleotide triphosphate hydrolases"/>
    <property type="match status" value="1"/>
</dbReference>
<proteinExistence type="predicted"/>
<accession>A0A820EJE4</accession>
<dbReference type="PANTHER" id="PTHR14819">
    <property type="entry name" value="GTP-BINDING"/>
    <property type="match status" value="1"/>
</dbReference>
<feature type="non-terminal residue" evidence="1">
    <location>
        <position position="268"/>
    </location>
</feature>
<protein>
    <submittedName>
        <fullName evidence="1">Uncharacterized protein</fullName>
    </submittedName>
</protein>
<sequence length="268" mass="30504">IQWKSLPIVLLDTEGLMSVEESSTLFDNQMVSMAMLSSHIVLINHKGELSTELQNLIGMSFYAKLQLKDAPLKPKLLFILRDQIDLSNKKIFFAQLAQLKQNLSKDAQFLEISIEDELNISNDDVVPLSNAFSNDINPVFGGEVQKWRNKTFPVQIQELRKAIFRFLSTNANLSVYEDFDRVYTKLTNYWTTIDKLGPVLLASKNLLELAMMNEVRDIAREIIQKANNQMYDNGQVLIKQTIADIKNNSQLISTTSGYSNASDDFNMI</sequence>
<reference evidence="1" key="1">
    <citation type="submission" date="2021-02" db="EMBL/GenBank/DDBJ databases">
        <authorList>
            <person name="Nowell W R."/>
        </authorList>
    </citation>
    <scope>NUCLEOTIDE SEQUENCE</scope>
</reference>
<dbReference type="EMBL" id="CAJOAX010031437">
    <property type="protein sequence ID" value="CAF4247352.1"/>
    <property type="molecule type" value="Genomic_DNA"/>
</dbReference>
<organism evidence="1 2">
    <name type="scientific">Rotaria sordida</name>
    <dbReference type="NCBI Taxonomy" id="392033"/>
    <lineage>
        <taxon>Eukaryota</taxon>
        <taxon>Metazoa</taxon>
        <taxon>Spiralia</taxon>
        <taxon>Gnathifera</taxon>
        <taxon>Rotifera</taxon>
        <taxon>Eurotatoria</taxon>
        <taxon>Bdelloidea</taxon>
        <taxon>Philodinida</taxon>
        <taxon>Philodinidae</taxon>
        <taxon>Rotaria</taxon>
    </lineage>
</organism>
<evidence type="ECO:0000313" key="1">
    <source>
        <dbReference type="EMBL" id="CAF4247352.1"/>
    </source>
</evidence>
<feature type="non-terminal residue" evidence="1">
    <location>
        <position position="1"/>
    </location>
</feature>
<name>A0A820EJE4_9BILA</name>
<dbReference type="Proteomes" id="UP000663823">
    <property type="component" value="Unassembled WGS sequence"/>
</dbReference>
<evidence type="ECO:0000313" key="2">
    <source>
        <dbReference type="Proteomes" id="UP000663823"/>
    </source>
</evidence>
<dbReference type="AlphaFoldDB" id="A0A820EJE4"/>